<sequence length="108" mass="12324">MCGMDRFVITFLLAKPVEKVEKTEDEEDEKEENDEEKLNVNDILEWFPRSVSSDSIVESTYCVDLVRRLPSPLSIKVKGRFCPVPPHCPHSSHHGPFDQLIIISTARA</sequence>
<dbReference type="OrthoDB" id="6629310at2759"/>
<dbReference type="Proteomes" id="UP000478052">
    <property type="component" value="Unassembled WGS sequence"/>
</dbReference>
<protein>
    <submittedName>
        <fullName evidence="1">Ankyrin repeat and fibronectin type-III domain-containing protein 1 isoform X1</fullName>
    </submittedName>
</protein>
<gene>
    <name evidence="1" type="ORF">FWK35_00035020</name>
</gene>
<keyword evidence="2" id="KW-1185">Reference proteome</keyword>
<proteinExistence type="predicted"/>
<dbReference type="AlphaFoldDB" id="A0A6G0YY77"/>
<accession>A0A6G0YY77</accession>
<evidence type="ECO:0000313" key="1">
    <source>
        <dbReference type="EMBL" id="KAF0762763.1"/>
    </source>
</evidence>
<dbReference type="EMBL" id="VUJU01002051">
    <property type="protein sequence ID" value="KAF0762763.1"/>
    <property type="molecule type" value="Genomic_DNA"/>
</dbReference>
<reference evidence="1 2" key="1">
    <citation type="submission" date="2019-08" db="EMBL/GenBank/DDBJ databases">
        <title>Whole genome of Aphis craccivora.</title>
        <authorList>
            <person name="Voronova N.V."/>
            <person name="Shulinski R.S."/>
            <person name="Bandarenka Y.V."/>
            <person name="Zhorov D.G."/>
            <person name="Warner D."/>
        </authorList>
    </citation>
    <scope>NUCLEOTIDE SEQUENCE [LARGE SCALE GENOMIC DNA]</scope>
    <source>
        <strain evidence="1">180601</strain>
        <tissue evidence="1">Whole Body</tissue>
    </source>
</reference>
<evidence type="ECO:0000313" key="2">
    <source>
        <dbReference type="Proteomes" id="UP000478052"/>
    </source>
</evidence>
<name>A0A6G0YY77_APHCR</name>
<comment type="caution">
    <text evidence="1">The sequence shown here is derived from an EMBL/GenBank/DDBJ whole genome shotgun (WGS) entry which is preliminary data.</text>
</comment>
<organism evidence="1 2">
    <name type="scientific">Aphis craccivora</name>
    <name type="common">Cowpea aphid</name>
    <dbReference type="NCBI Taxonomy" id="307492"/>
    <lineage>
        <taxon>Eukaryota</taxon>
        <taxon>Metazoa</taxon>
        <taxon>Ecdysozoa</taxon>
        <taxon>Arthropoda</taxon>
        <taxon>Hexapoda</taxon>
        <taxon>Insecta</taxon>
        <taxon>Pterygota</taxon>
        <taxon>Neoptera</taxon>
        <taxon>Paraneoptera</taxon>
        <taxon>Hemiptera</taxon>
        <taxon>Sternorrhyncha</taxon>
        <taxon>Aphidomorpha</taxon>
        <taxon>Aphidoidea</taxon>
        <taxon>Aphididae</taxon>
        <taxon>Aphidini</taxon>
        <taxon>Aphis</taxon>
        <taxon>Aphis</taxon>
    </lineage>
</organism>